<keyword evidence="2" id="KW-1185">Reference proteome</keyword>
<sequence>MGMVTSLDILAVQLPRKSICVINSLMVLENLQSLHGHLEDIWKNYVVERVVVVVEVVMLLLLLVVSDVDSCHGYWSITHAGGGDMHG</sequence>
<evidence type="ECO:0000313" key="2">
    <source>
        <dbReference type="Proteomes" id="UP001162480"/>
    </source>
</evidence>
<dbReference type="Proteomes" id="UP001162480">
    <property type="component" value="Chromosome 19"/>
</dbReference>
<dbReference type="EMBL" id="OX597832">
    <property type="protein sequence ID" value="CAI9736804.1"/>
    <property type="molecule type" value="Genomic_DNA"/>
</dbReference>
<gene>
    <name evidence="1" type="ORF">OCTVUL_1B028621</name>
</gene>
<proteinExistence type="predicted"/>
<dbReference type="AlphaFoldDB" id="A0AA36FH03"/>
<reference evidence="1" key="1">
    <citation type="submission" date="2023-08" db="EMBL/GenBank/DDBJ databases">
        <authorList>
            <person name="Alioto T."/>
            <person name="Alioto T."/>
            <person name="Gomez Garrido J."/>
        </authorList>
    </citation>
    <scope>NUCLEOTIDE SEQUENCE</scope>
</reference>
<name>A0AA36FH03_OCTVU</name>
<accession>A0AA36FH03</accession>
<organism evidence="1 2">
    <name type="scientific">Octopus vulgaris</name>
    <name type="common">Common octopus</name>
    <dbReference type="NCBI Taxonomy" id="6645"/>
    <lineage>
        <taxon>Eukaryota</taxon>
        <taxon>Metazoa</taxon>
        <taxon>Spiralia</taxon>
        <taxon>Lophotrochozoa</taxon>
        <taxon>Mollusca</taxon>
        <taxon>Cephalopoda</taxon>
        <taxon>Coleoidea</taxon>
        <taxon>Octopodiformes</taxon>
        <taxon>Octopoda</taxon>
        <taxon>Incirrata</taxon>
        <taxon>Octopodidae</taxon>
        <taxon>Octopus</taxon>
    </lineage>
</organism>
<evidence type="ECO:0000313" key="1">
    <source>
        <dbReference type="EMBL" id="CAI9736804.1"/>
    </source>
</evidence>
<protein>
    <submittedName>
        <fullName evidence="1">Uncharacterized protein</fullName>
    </submittedName>
</protein>